<sequence length="265" mass="29111">MDQQRIMEIWCSMAGSGTGYLIGDRFVLTVYHVVRHAVHAHGERLEVRQLDRHGRSAWLSAKQIWPEHEPDLEADPGADAALLMITDPAWQPFTGEPVRWGRLSIDNRQRVPCLAVGFPESEHQAGIRDTKEMRGHIEPLTAVKSGLITVHVDHSAAPSQPSVTSRWAGGSGAALFCGPLLVGVVTIDRTESYQANQLTAVAVASLMERPGFRRILNSRASLALEEIAESETGERNLTAVISSAFRSAFRHAQVRIALLLALLVF</sequence>
<dbReference type="Proteomes" id="UP000579531">
    <property type="component" value="Unassembled WGS sequence"/>
</dbReference>
<dbReference type="AlphaFoldDB" id="A0AA89TZ18"/>
<dbReference type="InterPro" id="IPR001254">
    <property type="entry name" value="Trypsin_dom"/>
</dbReference>
<dbReference type="EMBL" id="JACHLX010000001">
    <property type="protein sequence ID" value="MBB5816325.1"/>
    <property type="molecule type" value="Genomic_DNA"/>
</dbReference>
<dbReference type="GO" id="GO:0004252">
    <property type="term" value="F:serine-type endopeptidase activity"/>
    <property type="evidence" value="ECO:0007669"/>
    <property type="project" value="InterPro"/>
</dbReference>
<name>A0AA89TZ18_STRCU</name>
<evidence type="ECO:0000313" key="3">
    <source>
        <dbReference type="Proteomes" id="UP000579531"/>
    </source>
</evidence>
<dbReference type="SUPFAM" id="SSF50494">
    <property type="entry name" value="Trypsin-like serine proteases"/>
    <property type="match status" value="1"/>
</dbReference>
<evidence type="ECO:0000313" key="2">
    <source>
        <dbReference type="EMBL" id="MBB5816325.1"/>
    </source>
</evidence>
<keyword evidence="3" id="KW-1185">Reference proteome</keyword>
<protein>
    <recommendedName>
        <fullName evidence="1">Peptidase S1 domain-containing protein</fullName>
    </recommendedName>
</protein>
<dbReference type="GeneID" id="93843772"/>
<dbReference type="GO" id="GO:0006508">
    <property type="term" value="P:proteolysis"/>
    <property type="evidence" value="ECO:0007669"/>
    <property type="project" value="InterPro"/>
</dbReference>
<reference evidence="2 3" key="1">
    <citation type="submission" date="2020-08" db="EMBL/GenBank/DDBJ databases">
        <title>Sequencing the genomes of 1000 actinobacteria strains.</title>
        <authorList>
            <person name="Klenk H.-P."/>
        </authorList>
    </citation>
    <scope>NUCLEOTIDE SEQUENCE [LARGE SCALE GENOMIC DNA]</scope>
    <source>
        <strain evidence="2 3">DSM 40129</strain>
    </source>
</reference>
<accession>A0AA89TZ18</accession>
<gene>
    <name evidence="2" type="ORF">HNR72_007353</name>
</gene>
<organism evidence="2 3">
    <name type="scientific">Streptomyces collinus</name>
    <dbReference type="NCBI Taxonomy" id="42684"/>
    <lineage>
        <taxon>Bacteria</taxon>
        <taxon>Bacillati</taxon>
        <taxon>Actinomycetota</taxon>
        <taxon>Actinomycetes</taxon>
        <taxon>Kitasatosporales</taxon>
        <taxon>Streptomycetaceae</taxon>
        <taxon>Streptomyces</taxon>
    </lineage>
</organism>
<dbReference type="InterPro" id="IPR009003">
    <property type="entry name" value="Peptidase_S1_PA"/>
</dbReference>
<dbReference type="Pfam" id="PF00089">
    <property type="entry name" value="Trypsin"/>
    <property type="match status" value="1"/>
</dbReference>
<dbReference type="RefSeq" id="WP_184853747.1">
    <property type="nucleotide sequence ID" value="NZ_BAABFE010000005.1"/>
</dbReference>
<comment type="caution">
    <text evidence="2">The sequence shown here is derived from an EMBL/GenBank/DDBJ whole genome shotgun (WGS) entry which is preliminary data.</text>
</comment>
<evidence type="ECO:0000259" key="1">
    <source>
        <dbReference type="Pfam" id="PF00089"/>
    </source>
</evidence>
<proteinExistence type="predicted"/>
<feature type="domain" description="Peptidase S1" evidence="1">
    <location>
        <begin position="18"/>
        <end position="192"/>
    </location>
</feature>